<proteinExistence type="predicted"/>
<protein>
    <submittedName>
        <fullName evidence="1">Uncharacterized protein</fullName>
    </submittedName>
</protein>
<evidence type="ECO:0000313" key="2">
    <source>
        <dbReference type="Proteomes" id="UP000051386"/>
    </source>
</evidence>
<sequence>MESHYPLSAKRLYALMGERMQDFPPHFIERLERRLEAFETSRTNQHRVTHLRLLPRTSSDSPQAGGGCHPELKGTAQVAVPIRTLQALASIFEVLHAVHLSRQEMQSDAGFGMFMIEELIVSGRELVRSSADAMWRQA</sequence>
<keyword evidence="2" id="KW-1185">Reference proteome</keyword>
<dbReference type="AlphaFoldDB" id="A0A0R0DAE5"/>
<gene>
    <name evidence="1" type="ORF">ABB28_07200</name>
</gene>
<dbReference type="PATRIC" id="fig|517011.3.peg.1064"/>
<accession>A0A0R0DAE5</accession>
<dbReference type="Proteomes" id="UP000051386">
    <property type="component" value="Unassembled WGS sequence"/>
</dbReference>
<evidence type="ECO:0000313" key="1">
    <source>
        <dbReference type="EMBL" id="KRG74580.1"/>
    </source>
</evidence>
<organism evidence="1 2">
    <name type="scientific">Stenotrophomonas chelatiphaga</name>
    <dbReference type="NCBI Taxonomy" id="517011"/>
    <lineage>
        <taxon>Bacteria</taxon>
        <taxon>Pseudomonadati</taxon>
        <taxon>Pseudomonadota</taxon>
        <taxon>Gammaproteobacteria</taxon>
        <taxon>Lysobacterales</taxon>
        <taxon>Lysobacteraceae</taxon>
        <taxon>Stenotrophomonas</taxon>
    </lineage>
</organism>
<reference evidence="1 2" key="1">
    <citation type="submission" date="2015-05" db="EMBL/GenBank/DDBJ databases">
        <title>Genome sequencing and analysis of members of genus Stenotrophomonas.</title>
        <authorList>
            <person name="Patil P.P."/>
            <person name="Midha S."/>
            <person name="Patil P.B."/>
        </authorList>
    </citation>
    <scope>NUCLEOTIDE SEQUENCE [LARGE SCALE GENOMIC DNA]</scope>
    <source>
        <strain evidence="1 2">DSM 21508</strain>
    </source>
</reference>
<dbReference type="EMBL" id="LDJK01000023">
    <property type="protein sequence ID" value="KRG74580.1"/>
    <property type="molecule type" value="Genomic_DNA"/>
</dbReference>
<name>A0A0R0DAE5_9GAMM</name>
<comment type="caution">
    <text evidence="1">The sequence shown here is derived from an EMBL/GenBank/DDBJ whole genome shotgun (WGS) entry which is preliminary data.</text>
</comment>